<keyword evidence="1" id="KW-0863">Zinc-finger</keyword>
<proteinExistence type="predicted"/>
<dbReference type="GO" id="GO:0003676">
    <property type="term" value="F:nucleic acid binding"/>
    <property type="evidence" value="ECO:0007669"/>
    <property type="project" value="InterPro"/>
</dbReference>
<feature type="compositionally biased region" description="Low complexity" evidence="2">
    <location>
        <begin position="192"/>
        <end position="204"/>
    </location>
</feature>
<dbReference type="InterPro" id="IPR001878">
    <property type="entry name" value="Znf_CCHC"/>
</dbReference>
<dbReference type="PANTHER" id="PTHR34222">
    <property type="entry name" value="GAG_PRE-INTEGRS DOMAIN-CONTAINING PROTEIN"/>
    <property type="match status" value="1"/>
</dbReference>
<reference evidence="4" key="2">
    <citation type="journal article" date="2015" name="Data Brief">
        <title>Shoot transcriptome of the giant reed, Arundo donax.</title>
        <authorList>
            <person name="Barrero R.A."/>
            <person name="Guerrero F.D."/>
            <person name="Moolhuijzen P."/>
            <person name="Goolsby J.A."/>
            <person name="Tidwell J."/>
            <person name="Bellgard S.E."/>
            <person name="Bellgard M.I."/>
        </authorList>
    </citation>
    <scope>NUCLEOTIDE SEQUENCE</scope>
    <source>
        <tissue evidence="4">Shoot tissue taken approximately 20 cm above the soil surface</tissue>
    </source>
</reference>
<organism evidence="4">
    <name type="scientific">Arundo donax</name>
    <name type="common">Giant reed</name>
    <name type="synonym">Donax arundinaceus</name>
    <dbReference type="NCBI Taxonomy" id="35708"/>
    <lineage>
        <taxon>Eukaryota</taxon>
        <taxon>Viridiplantae</taxon>
        <taxon>Streptophyta</taxon>
        <taxon>Embryophyta</taxon>
        <taxon>Tracheophyta</taxon>
        <taxon>Spermatophyta</taxon>
        <taxon>Magnoliopsida</taxon>
        <taxon>Liliopsida</taxon>
        <taxon>Poales</taxon>
        <taxon>Poaceae</taxon>
        <taxon>PACMAD clade</taxon>
        <taxon>Arundinoideae</taxon>
        <taxon>Arundineae</taxon>
        <taxon>Arundo</taxon>
    </lineage>
</organism>
<evidence type="ECO:0000256" key="1">
    <source>
        <dbReference type="PROSITE-ProRule" id="PRU00047"/>
    </source>
</evidence>
<sequence length="214" mass="23204">MSVDEYYTVFSKLSSQLDSMVPKPNSSCKECVARDKYEQQNMMFQFVMGLRSEFEPIRAQLLGRTTLPTMTEALSAVSAEETRLRTLADSSFLPQHTALAAPPQHSVTGATTSQKVIRCKYCGRKGHLEEQCFKLHPELLAQLRARRATSHRATAATAPSNIPLAVSPSTAPVYQPSAPATSTAPVTAYMSGGSVASTTASGSSNQSPWYWPSP</sequence>
<evidence type="ECO:0000259" key="3">
    <source>
        <dbReference type="PROSITE" id="PS50158"/>
    </source>
</evidence>
<protein>
    <recommendedName>
        <fullName evidence="3">CCHC-type domain-containing protein</fullName>
    </recommendedName>
</protein>
<dbReference type="PROSITE" id="PS50158">
    <property type="entry name" value="ZF_CCHC"/>
    <property type="match status" value="1"/>
</dbReference>
<dbReference type="GO" id="GO:0008270">
    <property type="term" value="F:zinc ion binding"/>
    <property type="evidence" value="ECO:0007669"/>
    <property type="project" value="UniProtKB-KW"/>
</dbReference>
<dbReference type="AlphaFoldDB" id="A0A0A9H6R7"/>
<feature type="domain" description="CCHC-type" evidence="3">
    <location>
        <begin position="118"/>
        <end position="132"/>
    </location>
</feature>
<keyword evidence="1" id="KW-0862">Zinc</keyword>
<evidence type="ECO:0000313" key="4">
    <source>
        <dbReference type="EMBL" id="JAE32910.1"/>
    </source>
</evidence>
<accession>A0A0A9H6R7</accession>
<keyword evidence="1" id="KW-0479">Metal-binding</keyword>
<reference evidence="4" key="1">
    <citation type="submission" date="2014-09" db="EMBL/GenBank/DDBJ databases">
        <authorList>
            <person name="Magalhaes I.L.F."/>
            <person name="Oliveira U."/>
            <person name="Santos F.R."/>
            <person name="Vidigal T.H.D.A."/>
            <person name="Brescovit A.D."/>
            <person name="Santos A.J."/>
        </authorList>
    </citation>
    <scope>NUCLEOTIDE SEQUENCE</scope>
    <source>
        <tissue evidence="4">Shoot tissue taken approximately 20 cm above the soil surface</tissue>
    </source>
</reference>
<dbReference type="PANTHER" id="PTHR34222:SF100">
    <property type="entry name" value="CCHC-TYPE DOMAIN-CONTAINING PROTEIN"/>
    <property type="match status" value="1"/>
</dbReference>
<feature type="region of interest" description="Disordered" evidence="2">
    <location>
        <begin position="192"/>
        <end position="214"/>
    </location>
</feature>
<dbReference type="EMBL" id="GBRH01164986">
    <property type="protein sequence ID" value="JAE32910.1"/>
    <property type="molecule type" value="Transcribed_RNA"/>
</dbReference>
<evidence type="ECO:0000256" key="2">
    <source>
        <dbReference type="SAM" id="MobiDB-lite"/>
    </source>
</evidence>
<name>A0A0A9H6R7_ARUDO</name>